<evidence type="ECO:0000313" key="3">
    <source>
        <dbReference type="Proteomes" id="UP000249169"/>
    </source>
</evidence>
<feature type="region of interest" description="Disordered" evidence="1">
    <location>
        <begin position="109"/>
        <end position="145"/>
    </location>
</feature>
<evidence type="ECO:0000256" key="1">
    <source>
        <dbReference type="SAM" id="MobiDB-lite"/>
    </source>
</evidence>
<sequence length="204" mass="21940">MVGVRRCPEAGLIRGSDDVTFGEPAESEVLATHRGIGERGLPAQLAVEVYPEQCLCAGDDQLVVGQRHERADRIELGEHRGLRIVRMRSREQHVGGLTAIVALKDQDARKFDRRPSQSHGETVVGEHRGGFDSGRSLGNPQREGPRVTSFDGVVEMDSPHGVVAHQEFSRAVGGQVGCYGESRGGGPVARAGQRFDLVALGVKS</sequence>
<gene>
    <name evidence="2" type="ORF">DL240_00120</name>
</gene>
<dbReference type="EMBL" id="QHKO01000001">
    <property type="protein sequence ID" value="RAL24650.1"/>
    <property type="molecule type" value="Genomic_DNA"/>
</dbReference>
<evidence type="ECO:0000313" key="2">
    <source>
        <dbReference type="EMBL" id="RAL24650.1"/>
    </source>
</evidence>
<dbReference type="Proteomes" id="UP000249169">
    <property type="component" value="Unassembled WGS sequence"/>
</dbReference>
<dbReference type="AlphaFoldDB" id="A0A328CAU7"/>
<accession>A0A328CAU7</accession>
<proteinExistence type="predicted"/>
<name>A0A328CAU7_9DELT</name>
<organism evidence="2 3">
    <name type="scientific">Lujinxingia litoralis</name>
    <dbReference type="NCBI Taxonomy" id="2211119"/>
    <lineage>
        <taxon>Bacteria</taxon>
        <taxon>Deltaproteobacteria</taxon>
        <taxon>Bradymonadales</taxon>
        <taxon>Lujinxingiaceae</taxon>
        <taxon>Lujinxingia</taxon>
    </lineage>
</organism>
<comment type="caution">
    <text evidence="2">The sequence shown here is derived from an EMBL/GenBank/DDBJ whole genome shotgun (WGS) entry which is preliminary data.</text>
</comment>
<reference evidence="2 3" key="1">
    <citation type="submission" date="2018-05" db="EMBL/GenBank/DDBJ databases">
        <title>Lujinxingia marina gen. nov. sp. nov., a new facultative anaerobic member of the class Deltaproteobacteria, and proposal of Lujinxingaceae fam. nov.</title>
        <authorList>
            <person name="Li C.-M."/>
        </authorList>
    </citation>
    <scope>NUCLEOTIDE SEQUENCE [LARGE SCALE GENOMIC DNA]</scope>
    <source>
        <strain evidence="2 3">B210</strain>
    </source>
</reference>
<keyword evidence="3" id="KW-1185">Reference proteome</keyword>
<protein>
    <submittedName>
        <fullName evidence="2">Uncharacterized protein</fullName>
    </submittedName>
</protein>